<gene>
    <name evidence="1" type="ORF">ALO55_01101</name>
</gene>
<organism evidence="1 2">
    <name type="scientific">Pseudomonas savastanoi pv. phaseolicola</name>
    <name type="common">Pseudomonas syringae pv. phaseolicola</name>
    <dbReference type="NCBI Taxonomy" id="319"/>
    <lineage>
        <taxon>Bacteria</taxon>
        <taxon>Pseudomonadati</taxon>
        <taxon>Pseudomonadota</taxon>
        <taxon>Gammaproteobacteria</taxon>
        <taxon>Pseudomonadales</taxon>
        <taxon>Pseudomonadaceae</taxon>
        <taxon>Pseudomonas</taxon>
    </lineage>
</organism>
<dbReference type="Proteomes" id="UP000050396">
    <property type="component" value="Unassembled WGS sequence"/>
</dbReference>
<evidence type="ECO:0000313" key="1">
    <source>
        <dbReference type="EMBL" id="KPY21641.1"/>
    </source>
</evidence>
<name>A0ABD4BM37_PSESH</name>
<proteinExistence type="predicted"/>
<sequence length="91" mass="10243">MYRVWFRLGTTIARVGGKEEFTKRTDIDFTGGLASHSTERPLHLPERQMIDLDRLELGGTEFYKGPAPPPFSMLLLIQVNDGGSWFRTGGT</sequence>
<evidence type="ECO:0000313" key="2">
    <source>
        <dbReference type="Proteomes" id="UP000050396"/>
    </source>
</evidence>
<accession>A0ABD4BM37</accession>
<comment type="caution">
    <text evidence="1">The sequence shown here is derived from an EMBL/GenBank/DDBJ whole genome shotgun (WGS) entry which is preliminary data.</text>
</comment>
<dbReference type="EMBL" id="LJQZ01000025">
    <property type="protein sequence ID" value="KPY21641.1"/>
    <property type="molecule type" value="Genomic_DNA"/>
</dbReference>
<protein>
    <submittedName>
        <fullName evidence="1">Uncharacterized protein</fullName>
    </submittedName>
</protein>
<reference evidence="1 2" key="1">
    <citation type="submission" date="2015-09" db="EMBL/GenBank/DDBJ databases">
        <title>Genome announcement of multiple Pseudomonas syringae strains.</title>
        <authorList>
            <person name="Thakur S."/>
            <person name="Wang P.W."/>
            <person name="Gong Y."/>
            <person name="Weir B.S."/>
            <person name="Guttman D.S."/>
        </authorList>
    </citation>
    <scope>NUCLEOTIDE SEQUENCE [LARGE SCALE GENOMIC DNA]</scope>
    <source>
        <strain evidence="1 2">ICMP2740</strain>
    </source>
</reference>
<dbReference type="AlphaFoldDB" id="A0ABD4BM37"/>